<dbReference type="Pfam" id="PF01040">
    <property type="entry name" value="UbiA"/>
    <property type="match status" value="1"/>
</dbReference>
<dbReference type="OrthoDB" id="6456825at2"/>
<sequence length="280" mass="32383">MQRWLTYQKERFPLLAHFPLVLLTTWSVLTFASDQPVRPGGVLLVAPLILGLFFQLRVFDEYKDFEEDRQYRPYRAVPRGLITLRELRNVALFVAGVQLTATYIWNYPSLTVLLVCWIYMILMGLEFFNPAFLKKQPLLYMLSHLPIVGLIQLYAASFVWDLEWPRQAWVLFIVSLSGGALLEFGRKIRPPEKEEVGVQTYSALWGIERALFTWFLAGSVGVFALGYFHGGWVVLSVFYLLMFPFAMLAAIRKSASLLKYVELFSALWIVLMYLSLARFP</sequence>
<name>A0A511N022_DEIC1</name>
<comment type="caution">
    <text evidence="6">The sequence shown here is derived from an EMBL/GenBank/DDBJ whole genome shotgun (WGS) entry which is preliminary data.</text>
</comment>
<evidence type="ECO:0000313" key="7">
    <source>
        <dbReference type="Proteomes" id="UP000321306"/>
    </source>
</evidence>
<evidence type="ECO:0000313" key="6">
    <source>
        <dbReference type="EMBL" id="GEM45838.1"/>
    </source>
</evidence>
<evidence type="ECO:0000256" key="2">
    <source>
        <dbReference type="ARBA" id="ARBA00022692"/>
    </source>
</evidence>
<gene>
    <name evidence="6" type="ORF">DC3_14730</name>
</gene>
<dbReference type="InterPro" id="IPR000537">
    <property type="entry name" value="UbiA_prenyltransferase"/>
</dbReference>
<dbReference type="InterPro" id="IPR044878">
    <property type="entry name" value="UbiA_sf"/>
</dbReference>
<dbReference type="Gene3D" id="1.10.357.140">
    <property type="entry name" value="UbiA prenyltransferase"/>
    <property type="match status" value="1"/>
</dbReference>
<organism evidence="6 7">
    <name type="scientific">Deinococcus cellulosilyticus (strain DSM 18568 / NBRC 106333 / KACC 11606 / 5516J-15)</name>
    <dbReference type="NCBI Taxonomy" id="1223518"/>
    <lineage>
        <taxon>Bacteria</taxon>
        <taxon>Thermotogati</taxon>
        <taxon>Deinococcota</taxon>
        <taxon>Deinococci</taxon>
        <taxon>Deinococcales</taxon>
        <taxon>Deinococcaceae</taxon>
        <taxon>Deinococcus</taxon>
    </lineage>
</organism>
<reference evidence="6 7" key="1">
    <citation type="submission" date="2019-07" db="EMBL/GenBank/DDBJ databases">
        <title>Whole genome shotgun sequence of Deinococcus cellulosilyticus NBRC 106333.</title>
        <authorList>
            <person name="Hosoyama A."/>
            <person name="Uohara A."/>
            <person name="Ohji S."/>
            <person name="Ichikawa N."/>
        </authorList>
    </citation>
    <scope>NUCLEOTIDE SEQUENCE [LARGE SCALE GENOMIC DNA]</scope>
    <source>
        <strain evidence="6 7">NBRC 106333</strain>
    </source>
</reference>
<evidence type="ECO:0000256" key="3">
    <source>
        <dbReference type="ARBA" id="ARBA00022989"/>
    </source>
</evidence>
<feature type="transmembrane region" description="Helical" evidence="5">
    <location>
        <begin position="12"/>
        <end position="29"/>
    </location>
</feature>
<keyword evidence="2 5" id="KW-0812">Transmembrane</keyword>
<feature type="transmembrane region" description="Helical" evidence="5">
    <location>
        <begin position="41"/>
        <end position="59"/>
    </location>
</feature>
<accession>A0A511N022</accession>
<evidence type="ECO:0000256" key="4">
    <source>
        <dbReference type="ARBA" id="ARBA00023136"/>
    </source>
</evidence>
<feature type="transmembrane region" description="Helical" evidence="5">
    <location>
        <begin position="139"/>
        <end position="160"/>
    </location>
</feature>
<dbReference type="Proteomes" id="UP000321306">
    <property type="component" value="Unassembled WGS sequence"/>
</dbReference>
<feature type="transmembrane region" description="Helical" evidence="5">
    <location>
        <begin position="111"/>
        <end position="132"/>
    </location>
</feature>
<comment type="subcellular location">
    <subcellularLocation>
        <location evidence="1">Membrane</location>
        <topology evidence="1">Multi-pass membrane protein</topology>
    </subcellularLocation>
</comment>
<proteinExistence type="predicted"/>
<dbReference type="AlphaFoldDB" id="A0A511N022"/>
<feature type="transmembrane region" description="Helical" evidence="5">
    <location>
        <begin position="232"/>
        <end position="250"/>
    </location>
</feature>
<keyword evidence="7" id="KW-1185">Reference proteome</keyword>
<evidence type="ECO:0000256" key="5">
    <source>
        <dbReference type="SAM" id="Phobius"/>
    </source>
</evidence>
<feature type="transmembrane region" description="Helical" evidence="5">
    <location>
        <begin position="257"/>
        <end position="276"/>
    </location>
</feature>
<dbReference type="GO" id="GO:0016765">
    <property type="term" value="F:transferase activity, transferring alkyl or aryl (other than methyl) groups"/>
    <property type="evidence" value="ECO:0007669"/>
    <property type="project" value="InterPro"/>
</dbReference>
<feature type="transmembrane region" description="Helical" evidence="5">
    <location>
        <begin position="206"/>
        <end position="226"/>
    </location>
</feature>
<keyword evidence="4 5" id="KW-0472">Membrane</keyword>
<dbReference type="GO" id="GO:0016020">
    <property type="term" value="C:membrane"/>
    <property type="evidence" value="ECO:0007669"/>
    <property type="project" value="UniProtKB-SubCell"/>
</dbReference>
<protein>
    <submittedName>
        <fullName evidence="6">Uncharacterized protein</fullName>
    </submittedName>
</protein>
<dbReference type="EMBL" id="BJXB01000005">
    <property type="protein sequence ID" value="GEM45838.1"/>
    <property type="molecule type" value="Genomic_DNA"/>
</dbReference>
<keyword evidence="3 5" id="KW-1133">Transmembrane helix</keyword>
<dbReference type="RefSeq" id="WP_146883483.1">
    <property type="nucleotide sequence ID" value="NZ_BJXB01000005.1"/>
</dbReference>
<evidence type="ECO:0000256" key="1">
    <source>
        <dbReference type="ARBA" id="ARBA00004141"/>
    </source>
</evidence>